<dbReference type="STRING" id="980251.GCA_001642875_04036"/>
<dbReference type="PROSITE" id="PS50110">
    <property type="entry name" value="RESPONSE_REGULATORY"/>
    <property type="match status" value="1"/>
</dbReference>
<keyword evidence="5" id="KW-1185">Reference proteome</keyword>
<feature type="modified residue" description="4-aspartylphosphate" evidence="2">
    <location>
        <position position="57"/>
    </location>
</feature>
<dbReference type="PANTHER" id="PTHR44591">
    <property type="entry name" value="STRESS RESPONSE REGULATOR PROTEIN 1"/>
    <property type="match status" value="1"/>
</dbReference>
<dbReference type="OrthoDB" id="9813953at2"/>
<dbReference type="Proteomes" id="UP000322214">
    <property type="component" value="Chromosome"/>
</dbReference>
<dbReference type="GO" id="GO:0000160">
    <property type="term" value="P:phosphorelay signal transduction system"/>
    <property type="evidence" value="ECO:0007669"/>
    <property type="project" value="InterPro"/>
</dbReference>
<dbReference type="InterPro" id="IPR001789">
    <property type="entry name" value="Sig_transdc_resp-reg_receiver"/>
</dbReference>
<dbReference type="Pfam" id="PF00072">
    <property type="entry name" value="Response_reg"/>
    <property type="match status" value="1"/>
</dbReference>
<evidence type="ECO:0000259" key="3">
    <source>
        <dbReference type="PROSITE" id="PS50110"/>
    </source>
</evidence>
<dbReference type="AlphaFoldDB" id="A0A5B9PK44"/>
<protein>
    <submittedName>
        <fullName evidence="4">Hydrogenase transcriptional regulatory protein hupR1</fullName>
    </submittedName>
</protein>
<organism evidence="4 5">
    <name type="scientific">Mariniblastus fucicola</name>
    <dbReference type="NCBI Taxonomy" id="980251"/>
    <lineage>
        <taxon>Bacteria</taxon>
        <taxon>Pseudomonadati</taxon>
        <taxon>Planctomycetota</taxon>
        <taxon>Planctomycetia</taxon>
        <taxon>Pirellulales</taxon>
        <taxon>Pirellulaceae</taxon>
        <taxon>Mariniblastus</taxon>
    </lineage>
</organism>
<dbReference type="SMART" id="SM00448">
    <property type="entry name" value="REC"/>
    <property type="match status" value="1"/>
</dbReference>
<dbReference type="Gene3D" id="3.40.50.2300">
    <property type="match status" value="1"/>
</dbReference>
<dbReference type="KEGG" id="mff:MFFC18_29230"/>
<evidence type="ECO:0000256" key="2">
    <source>
        <dbReference type="PROSITE-ProRule" id="PRU00169"/>
    </source>
</evidence>
<reference evidence="4 5" key="1">
    <citation type="submission" date="2019-08" db="EMBL/GenBank/DDBJ databases">
        <title>Deep-cultivation of Planctomycetes and their phenomic and genomic characterization uncovers novel biology.</title>
        <authorList>
            <person name="Wiegand S."/>
            <person name="Jogler M."/>
            <person name="Boedeker C."/>
            <person name="Pinto D."/>
            <person name="Vollmers J."/>
            <person name="Rivas-Marin E."/>
            <person name="Kohn T."/>
            <person name="Peeters S.H."/>
            <person name="Heuer A."/>
            <person name="Rast P."/>
            <person name="Oberbeckmann S."/>
            <person name="Bunk B."/>
            <person name="Jeske O."/>
            <person name="Meyerdierks A."/>
            <person name="Storesund J.E."/>
            <person name="Kallscheuer N."/>
            <person name="Luecker S."/>
            <person name="Lage O.M."/>
            <person name="Pohl T."/>
            <person name="Merkel B.J."/>
            <person name="Hornburger P."/>
            <person name="Mueller R.-W."/>
            <person name="Bruemmer F."/>
            <person name="Labrenz M."/>
            <person name="Spormann A.M."/>
            <person name="Op den Camp H."/>
            <person name="Overmann J."/>
            <person name="Amann R."/>
            <person name="Jetten M.S.M."/>
            <person name="Mascher T."/>
            <person name="Medema M.H."/>
            <person name="Devos D.P."/>
            <person name="Kaster A.-K."/>
            <person name="Ovreas L."/>
            <person name="Rohde M."/>
            <person name="Galperin M.Y."/>
            <person name="Jogler C."/>
        </authorList>
    </citation>
    <scope>NUCLEOTIDE SEQUENCE [LARGE SCALE GENOMIC DNA]</scope>
    <source>
        <strain evidence="4 5">FC18</strain>
    </source>
</reference>
<sequence>MSKTTRIVFVDDDPMLLASTRRQLRRKIPNCEMLFFERAAEALDAIAETPANVVLSDLRMPEMDGDEFLAQVADLHPDTVRLAWTGQSEAAQLKRVLNVADRVFSKPCPTQTLIDIIRIVNELCHHPPQQRLPLLLAAFDELEVDCFLQEHAAATGS</sequence>
<proteinExistence type="predicted"/>
<evidence type="ECO:0000313" key="5">
    <source>
        <dbReference type="Proteomes" id="UP000322214"/>
    </source>
</evidence>
<dbReference type="InterPro" id="IPR011006">
    <property type="entry name" value="CheY-like_superfamily"/>
</dbReference>
<dbReference type="InterPro" id="IPR050595">
    <property type="entry name" value="Bact_response_regulator"/>
</dbReference>
<keyword evidence="1 2" id="KW-0597">Phosphoprotein</keyword>
<gene>
    <name evidence="4" type="primary">hupR1_3</name>
    <name evidence="4" type="ORF">MFFC18_29230</name>
</gene>
<feature type="domain" description="Response regulatory" evidence="3">
    <location>
        <begin position="6"/>
        <end position="121"/>
    </location>
</feature>
<evidence type="ECO:0000313" key="4">
    <source>
        <dbReference type="EMBL" id="QEG23031.1"/>
    </source>
</evidence>
<accession>A0A5B9PK44</accession>
<dbReference type="EMBL" id="CP042912">
    <property type="protein sequence ID" value="QEG23031.1"/>
    <property type="molecule type" value="Genomic_DNA"/>
</dbReference>
<dbReference type="SUPFAM" id="SSF52172">
    <property type="entry name" value="CheY-like"/>
    <property type="match status" value="1"/>
</dbReference>
<dbReference type="PANTHER" id="PTHR44591:SF19">
    <property type="entry name" value="TWO-COMPONENT RESPONSE REGULATOR-RELATED"/>
    <property type="match status" value="1"/>
</dbReference>
<evidence type="ECO:0000256" key="1">
    <source>
        <dbReference type="ARBA" id="ARBA00022553"/>
    </source>
</evidence>
<name>A0A5B9PK44_9BACT</name>
<dbReference type="RefSeq" id="WP_075086040.1">
    <property type="nucleotide sequence ID" value="NZ_CP042912.1"/>
</dbReference>